<organism evidence="6 7">
    <name type="scientific">Syntrophomonas wolfei</name>
    <dbReference type="NCBI Taxonomy" id="863"/>
    <lineage>
        <taxon>Bacteria</taxon>
        <taxon>Bacillati</taxon>
        <taxon>Bacillota</taxon>
        <taxon>Clostridia</taxon>
        <taxon>Eubacteriales</taxon>
        <taxon>Syntrophomonadaceae</taxon>
        <taxon>Syntrophomonas</taxon>
    </lineage>
</organism>
<dbReference type="GO" id="GO:0003735">
    <property type="term" value="F:structural constituent of ribosome"/>
    <property type="evidence" value="ECO:0007669"/>
    <property type="project" value="InterPro"/>
</dbReference>
<evidence type="ECO:0000259" key="5">
    <source>
        <dbReference type="Pfam" id="PF01386"/>
    </source>
</evidence>
<evidence type="ECO:0000256" key="4">
    <source>
        <dbReference type="ARBA" id="ARBA00023274"/>
    </source>
</evidence>
<dbReference type="EMBL" id="DNZF01000082">
    <property type="protein sequence ID" value="HBK53046.1"/>
    <property type="molecule type" value="Genomic_DNA"/>
</dbReference>
<dbReference type="InterPro" id="IPR020056">
    <property type="entry name" value="Rbsml_bL25/Gln-tRNA_synth_N"/>
</dbReference>
<dbReference type="GO" id="GO:0008097">
    <property type="term" value="F:5S rRNA binding"/>
    <property type="evidence" value="ECO:0007669"/>
    <property type="project" value="TreeGrafter"/>
</dbReference>
<keyword evidence="4" id="KW-0687">Ribonucleoprotein</keyword>
<dbReference type="GO" id="GO:0022625">
    <property type="term" value="C:cytosolic large ribosomal subunit"/>
    <property type="evidence" value="ECO:0007669"/>
    <property type="project" value="TreeGrafter"/>
</dbReference>
<dbReference type="InterPro" id="IPR011035">
    <property type="entry name" value="Ribosomal_bL25/Gln-tRNA_synth"/>
</dbReference>
<comment type="caution">
    <text evidence="6">The sequence shown here is derived from an EMBL/GenBank/DDBJ whole genome shotgun (WGS) entry which is preliminary data.</text>
</comment>
<keyword evidence="2" id="KW-0694">RNA-binding</keyword>
<dbReference type="GO" id="GO:0006412">
    <property type="term" value="P:translation"/>
    <property type="evidence" value="ECO:0007669"/>
    <property type="project" value="InterPro"/>
</dbReference>
<evidence type="ECO:0000313" key="7">
    <source>
        <dbReference type="Proteomes" id="UP000263273"/>
    </source>
</evidence>
<keyword evidence="3" id="KW-0689">Ribosomal protein</keyword>
<feature type="non-terminal residue" evidence="6">
    <location>
        <position position="104"/>
    </location>
</feature>
<evidence type="ECO:0000256" key="2">
    <source>
        <dbReference type="ARBA" id="ARBA00022884"/>
    </source>
</evidence>
<name>A0A354YWG5_9FIRM</name>
<reference evidence="6 7" key="1">
    <citation type="journal article" date="2018" name="Nat. Biotechnol.">
        <title>A standardized bacterial taxonomy based on genome phylogeny substantially revises the tree of life.</title>
        <authorList>
            <person name="Parks D.H."/>
            <person name="Chuvochina M."/>
            <person name="Waite D.W."/>
            <person name="Rinke C."/>
            <person name="Skarshewski A."/>
            <person name="Chaumeil P.A."/>
            <person name="Hugenholtz P."/>
        </authorList>
    </citation>
    <scope>NUCLEOTIDE SEQUENCE [LARGE SCALE GENOMIC DNA]</scope>
    <source>
        <strain evidence="6">UBA10948</strain>
    </source>
</reference>
<evidence type="ECO:0000256" key="1">
    <source>
        <dbReference type="ARBA" id="ARBA00022730"/>
    </source>
</evidence>
<dbReference type="STRING" id="378794.GCA_001570625_00292"/>
<dbReference type="Pfam" id="PF01386">
    <property type="entry name" value="Ribosomal_L25p"/>
    <property type="match status" value="1"/>
</dbReference>
<dbReference type="Proteomes" id="UP000263273">
    <property type="component" value="Unassembled WGS sequence"/>
</dbReference>
<keyword evidence="1" id="KW-0699">rRNA-binding</keyword>
<dbReference type="InterPro" id="IPR020930">
    <property type="entry name" value="Ribosomal_uL5_bac-type"/>
</dbReference>
<accession>A0A354YWG5</accession>
<dbReference type="AlphaFoldDB" id="A0A354YWG5"/>
<evidence type="ECO:0000313" key="6">
    <source>
        <dbReference type="EMBL" id="HBK53046.1"/>
    </source>
</evidence>
<sequence>MLGQKLNARKREIKNRGYLNQLKRSEQVPAVIYGKGEEAVPISLEKRQLNRIFNVHGSRGIFSLEIEGESQPMMTLIREIQRNPVSGQLIHLDFLSVNLNEKIN</sequence>
<dbReference type="InterPro" id="IPR029751">
    <property type="entry name" value="Ribosomal_L25_dom"/>
</dbReference>
<gene>
    <name evidence="6" type="ORF">DDZ44_03795</name>
</gene>
<dbReference type="PANTHER" id="PTHR33284">
    <property type="entry name" value="RIBOSOMAL PROTEIN L25/GLN-TRNA SYNTHETASE, ANTI-CODON-BINDING DOMAIN-CONTAINING PROTEIN"/>
    <property type="match status" value="1"/>
</dbReference>
<proteinExistence type="predicted"/>
<feature type="domain" description="Large ribosomal subunit protein bL25 L25" evidence="5">
    <location>
        <begin position="6"/>
        <end position="94"/>
    </location>
</feature>
<dbReference type="SUPFAM" id="SSF50715">
    <property type="entry name" value="Ribosomal protein L25-like"/>
    <property type="match status" value="1"/>
</dbReference>
<dbReference type="CDD" id="cd00495">
    <property type="entry name" value="Ribosomal_L25_TL5_CTC"/>
    <property type="match status" value="1"/>
</dbReference>
<evidence type="ECO:0000256" key="3">
    <source>
        <dbReference type="ARBA" id="ARBA00022980"/>
    </source>
</evidence>
<dbReference type="PANTHER" id="PTHR33284:SF1">
    <property type="entry name" value="RIBOSOMAL PROTEIN L25_GLN-TRNA SYNTHETASE, ANTI-CODON-BINDING DOMAIN-CONTAINING PROTEIN"/>
    <property type="match status" value="1"/>
</dbReference>
<dbReference type="Gene3D" id="2.40.240.10">
    <property type="entry name" value="Ribosomal Protein L25, Chain P"/>
    <property type="match status" value="1"/>
</dbReference>
<protein>
    <recommendedName>
        <fullName evidence="5">Large ribosomal subunit protein bL25 L25 domain-containing protein</fullName>
    </recommendedName>
</protein>